<dbReference type="InterPro" id="IPR036856">
    <property type="entry name" value="Ald_Oxase/Xan_DH_a/b_sf"/>
</dbReference>
<keyword evidence="3" id="KW-1185">Reference proteome</keyword>
<dbReference type="STRING" id="1943.AQJ64_17415"/>
<dbReference type="Gene3D" id="3.90.1170.50">
    <property type="entry name" value="Aldehyde oxidase/xanthine dehydrogenase, a/b hammerhead"/>
    <property type="match status" value="1"/>
</dbReference>
<comment type="caution">
    <text evidence="2">The sequence shown here is derived from an EMBL/GenBank/DDBJ whole genome shotgun (WGS) entry which is preliminary data.</text>
</comment>
<dbReference type="AlphaFoldDB" id="A0A124I3C6"/>
<gene>
    <name evidence="2" type="ORF">AQJ64_17415</name>
</gene>
<proteinExistence type="predicted"/>
<protein>
    <recommendedName>
        <fullName evidence="1">Aldehyde oxidase/xanthine dehydrogenase a/b hammerhead domain-containing protein</fullName>
    </recommendedName>
</protein>
<evidence type="ECO:0000313" key="2">
    <source>
        <dbReference type="EMBL" id="KUN83251.1"/>
    </source>
</evidence>
<dbReference type="InterPro" id="IPR000674">
    <property type="entry name" value="Ald_Oxase/Xan_DH_a/b"/>
</dbReference>
<dbReference type="EMBL" id="LMWW01000025">
    <property type="protein sequence ID" value="KUN83251.1"/>
    <property type="molecule type" value="Genomic_DNA"/>
</dbReference>
<dbReference type="SUPFAM" id="SSF54665">
    <property type="entry name" value="CO dehydrogenase molybdoprotein N-domain-like"/>
    <property type="match status" value="1"/>
</dbReference>
<feature type="domain" description="Aldehyde oxidase/xanthine dehydrogenase a/b hammerhead" evidence="1">
    <location>
        <begin position="12"/>
        <end position="51"/>
    </location>
</feature>
<organism evidence="2 3">
    <name type="scientific">Streptomyces griseoruber</name>
    <dbReference type="NCBI Taxonomy" id="1943"/>
    <lineage>
        <taxon>Bacteria</taxon>
        <taxon>Bacillati</taxon>
        <taxon>Actinomycetota</taxon>
        <taxon>Actinomycetes</taxon>
        <taxon>Kitasatosporales</taxon>
        <taxon>Streptomycetaceae</taxon>
        <taxon>Streptomyces</taxon>
    </lineage>
</organism>
<evidence type="ECO:0000313" key="3">
    <source>
        <dbReference type="Proteomes" id="UP000052982"/>
    </source>
</evidence>
<accession>A0A124I3C6</accession>
<reference evidence="2 3" key="1">
    <citation type="submission" date="2015-10" db="EMBL/GenBank/DDBJ databases">
        <title>Draft genome sequence of Streptomyces griseoruber DSM 40281, type strain for the species Streptomyces griseoruber.</title>
        <authorList>
            <person name="Ruckert C."/>
            <person name="Winkler A."/>
            <person name="Kalinowski J."/>
            <person name="Kampfer P."/>
            <person name="Glaeser S."/>
        </authorList>
    </citation>
    <scope>NUCLEOTIDE SEQUENCE [LARGE SCALE GENOMIC DNA]</scope>
    <source>
        <strain evidence="2 3">DSM 40281</strain>
    </source>
</reference>
<sequence length="112" mass="11597">MPWAVLMLTHTEVARRQTITLHGQPVAVVMATTPETAQHAASLVGVSYDAEPPSTDMSVADPAGDGQTYARGDAEGALGSSAVRLEMTYQTARIITSRSNRPASSPAGTATG</sequence>
<name>A0A124I3C6_9ACTN</name>
<evidence type="ECO:0000259" key="1">
    <source>
        <dbReference type="Pfam" id="PF01315"/>
    </source>
</evidence>
<dbReference type="Pfam" id="PF01315">
    <property type="entry name" value="Ald_Xan_dh_C"/>
    <property type="match status" value="1"/>
</dbReference>
<dbReference type="Proteomes" id="UP000052982">
    <property type="component" value="Unassembled WGS sequence"/>
</dbReference>